<protein>
    <recommendedName>
        <fullName evidence="3">Deoxyribose-phosphate aldolase</fullName>
    </recommendedName>
</protein>
<dbReference type="Pfam" id="PF20113">
    <property type="entry name" value="DUF6503"/>
    <property type="match status" value="1"/>
</dbReference>
<reference evidence="2" key="1">
    <citation type="journal article" date="2019" name="Int. J. Syst. Evol. Microbiol.">
        <title>The Global Catalogue of Microorganisms (GCM) 10K type strain sequencing project: providing services to taxonomists for standard genome sequencing and annotation.</title>
        <authorList>
            <consortium name="The Broad Institute Genomics Platform"/>
            <consortium name="The Broad Institute Genome Sequencing Center for Infectious Disease"/>
            <person name="Wu L."/>
            <person name="Ma J."/>
        </authorList>
    </citation>
    <scope>NUCLEOTIDE SEQUENCE [LARGE SCALE GENOMIC DNA]</scope>
    <source>
        <strain evidence="2">CGMCC 1.12931</strain>
    </source>
</reference>
<dbReference type="InterPro" id="IPR045444">
    <property type="entry name" value="DUF6503"/>
</dbReference>
<evidence type="ECO:0000313" key="2">
    <source>
        <dbReference type="Proteomes" id="UP000599179"/>
    </source>
</evidence>
<sequence>MHKFWLISVIFLVLSACSSSDKKENLEVSNIIQRAIDSSGTSKFEKAIVQFQFREKTYRSIPTCEGLKLQREFKTDSAIIKDELNQGKFTRTKNETFVSVQDSLANLYSESINSVHYFVQLPFRLNDEAVQKSLIGMETDENKEYYKIKVSFQEEGGGEDFEDVYYYWINSETFQIAYLAYSFKVNGGGIRFRKAIVQQKVNGIQFLGYENYKPNFENAKVENALADFLAGKYVLLSTIENTDVLVNDVELNCN</sequence>
<comment type="caution">
    <text evidence="1">The sequence shown here is derived from an EMBL/GenBank/DDBJ whole genome shotgun (WGS) entry which is preliminary data.</text>
</comment>
<keyword evidence="2" id="KW-1185">Reference proteome</keyword>
<dbReference type="RefSeq" id="WP_188459559.1">
    <property type="nucleotide sequence ID" value="NZ_BMGM01000014.1"/>
</dbReference>
<organism evidence="1 2">
    <name type="scientific">Psychroflexus planctonicus</name>
    <dbReference type="NCBI Taxonomy" id="1526575"/>
    <lineage>
        <taxon>Bacteria</taxon>
        <taxon>Pseudomonadati</taxon>
        <taxon>Bacteroidota</taxon>
        <taxon>Flavobacteriia</taxon>
        <taxon>Flavobacteriales</taxon>
        <taxon>Flavobacteriaceae</taxon>
        <taxon>Psychroflexus</taxon>
    </lineage>
</organism>
<proteinExistence type="predicted"/>
<dbReference type="PROSITE" id="PS51257">
    <property type="entry name" value="PROKAR_LIPOPROTEIN"/>
    <property type="match status" value="1"/>
</dbReference>
<evidence type="ECO:0008006" key="3">
    <source>
        <dbReference type="Google" id="ProtNLM"/>
    </source>
</evidence>
<dbReference type="Proteomes" id="UP000599179">
    <property type="component" value="Unassembled WGS sequence"/>
</dbReference>
<accession>A0ABQ1SMT4</accession>
<dbReference type="EMBL" id="BMGM01000014">
    <property type="protein sequence ID" value="GGE44507.1"/>
    <property type="molecule type" value="Genomic_DNA"/>
</dbReference>
<gene>
    <name evidence="1" type="ORF">GCM10010832_25660</name>
</gene>
<evidence type="ECO:0000313" key="1">
    <source>
        <dbReference type="EMBL" id="GGE44507.1"/>
    </source>
</evidence>
<name>A0ABQ1SMT4_9FLAO</name>